<sequence length="132" mass="15101">MFHRDDSLIICYLHHRGESCSISSSNRKNKSRKQDHTERKVIGRRGDAIRKSTSGRALEFGAAEVGRYYHGENGTKWLAESGLKLPKMLRLVLMIMVLDNPAGYVTRITKIDLFEIPEDVEIVLELIVSIFR</sequence>
<organism evidence="2 3">
    <name type="scientific">Jimgerdemannia flammicorona</name>
    <dbReference type="NCBI Taxonomy" id="994334"/>
    <lineage>
        <taxon>Eukaryota</taxon>
        <taxon>Fungi</taxon>
        <taxon>Fungi incertae sedis</taxon>
        <taxon>Mucoromycota</taxon>
        <taxon>Mucoromycotina</taxon>
        <taxon>Endogonomycetes</taxon>
        <taxon>Endogonales</taxon>
        <taxon>Endogonaceae</taxon>
        <taxon>Jimgerdemannia</taxon>
    </lineage>
</organism>
<evidence type="ECO:0000313" key="2">
    <source>
        <dbReference type="EMBL" id="RUS34619.1"/>
    </source>
</evidence>
<reference evidence="2 3" key="1">
    <citation type="journal article" date="2018" name="New Phytol.">
        <title>Phylogenomics of Endogonaceae and evolution of mycorrhizas within Mucoromycota.</title>
        <authorList>
            <person name="Chang Y."/>
            <person name="Desiro A."/>
            <person name="Na H."/>
            <person name="Sandor L."/>
            <person name="Lipzen A."/>
            <person name="Clum A."/>
            <person name="Barry K."/>
            <person name="Grigoriev I.V."/>
            <person name="Martin F.M."/>
            <person name="Stajich J.E."/>
            <person name="Smith M.E."/>
            <person name="Bonito G."/>
            <person name="Spatafora J.W."/>
        </authorList>
    </citation>
    <scope>NUCLEOTIDE SEQUENCE [LARGE SCALE GENOMIC DNA]</scope>
    <source>
        <strain evidence="2 3">AD002</strain>
    </source>
</reference>
<comment type="caution">
    <text evidence="2">The sequence shown here is derived from an EMBL/GenBank/DDBJ whole genome shotgun (WGS) entry which is preliminary data.</text>
</comment>
<dbReference type="Proteomes" id="UP000274822">
    <property type="component" value="Unassembled WGS sequence"/>
</dbReference>
<accession>A0A433QXS7</accession>
<evidence type="ECO:0000256" key="1">
    <source>
        <dbReference type="SAM" id="MobiDB-lite"/>
    </source>
</evidence>
<evidence type="ECO:0000313" key="3">
    <source>
        <dbReference type="Proteomes" id="UP000274822"/>
    </source>
</evidence>
<name>A0A433QXS7_9FUNG</name>
<dbReference type="EMBL" id="RBNJ01000395">
    <property type="protein sequence ID" value="RUS34619.1"/>
    <property type="molecule type" value="Genomic_DNA"/>
</dbReference>
<keyword evidence="3" id="KW-1185">Reference proteome</keyword>
<feature type="region of interest" description="Disordered" evidence="1">
    <location>
        <begin position="21"/>
        <end position="40"/>
    </location>
</feature>
<protein>
    <submittedName>
        <fullName evidence="2">Uncharacterized protein</fullName>
    </submittedName>
</protein>
<proteinExistence type="predicted"/>
<gene>
    <name evidence="2" type="ORF">BC938DRAFT_479469</name>
</gene>
<dbReference type="AlphaFoldDB" id="A0A433QXS7"/>